<dbReference type="PATRIC" id="fig|1336752.4.peg.3035"/>
<sequence>MFSLLGLWVHKFQWINTITYALNLQQEMPLSDRFLPR</sequence>
<dbReference type="EMBL" id="ASXS01000013">
    <property type="protein sequence ID" value="EPP21504.1"/>
    <property type="molecule type" value="Genomic_DNA"/>
</dbReference>
<reference evidence="1 2" key="1">
    <citation type="journal article" date="2013" name="Gut Pathog.">
        <title>Evidence of a new metabolic capacity in an emerging diarrheal pathogen: lessons from the draft genomes of Vibrio fluvialis strains PG41 and I21563.</title>
        <authorList>
            <person name="Khatri I."/>
            <person name="Mahajan S."/>
            <person name="Dureja C."/>
            <person name="Subramanian S."/>
            <person name="Raychaudhuri S."/>
        </authorList>
    </citation>
    <scope>NUCLEOTIDE SEQUENCE [LARGE SCALE GENOMIC DNA]</scope>
    <source>
        <strain evidence="1 2">PG41</strain>
    </source>
</reference>
<organism evidence="1 2">
    <name type="scientific">Vibrio fluvialis PG41</name>
    <dbReference type="NCBI Taxonomy" id="1336752"/>
    <lineage>
        <taxon>Bacteria</taxon>
        <taxon>Pseudomonadati</taxon>
        <taxon>Pseudomonadota</taxon>
        <taxon>Gammaproteobacteria</taxon>
        <taxon>Vibrionales</taxon>
        <taxon>Vibrionaceae</taxon>
        <taxon>Vibrio</taxon>
    </lineage>
</organism>
<gene>
    <name evidence="1" type="ORF">L910_1183</name>
</gene>
<comment type="caution">
    <text evidence="1">The sequence shown here is derived from an EMBL/GenBank/DDBJ whole genome shotgun (WGS) entry which is preliminary data.</text>
</comment>
<evidence type="ECO:0000313" key="2">
    <source>
        <dbReference type="Proteomes" id="UP000014854"/>
    </source>
</evidence>
<dbReference type="Proteomes" id="UP000014854">
    <property type="component" value="Unassembled WGS sequence"/>
</dbReference>
<evidence type="ECO:0000313" key="1">
    <source>
        <dbReference type="EMBL" id="EPP21504.1"/>
    </source>
</evidence>
<accession>S7I0B9</accession>
<protein>
    <submittedName>
        <fullName evidence="1">Uncharacterized protein</fullName>
    </submittedName>
</protein>
<proteinExistence type="predicted"/>
<name>S7I0B9_VIBFL</name>
<dbReference type="AlphaFoldDB" id="S7I0B9"/>